<dbReference type="RefSeq" id="WP_304180162.1">
    <property type="nucleotide sequence ID" value="NZ_DRGM01000049.1"/>
</dbReference>
<accession>A0A7V1GDJ5</accession>
<feature type="transmembrane region" description="Helical" evidence="8">
    <location>
        <begin position="271"/>
        <end position="289"/>
    </location>
</feature>
<feature type="transmembrane region" description="Helical" evidence="8">
    <location>
        <begin position="180"/>
        <end position="199"/>
    </location>
</feature>
<feature type="transmembrane region" description="Helical" evidence="8">
    <location>
        <begin position="211"/>
        <end position="233"/>
    </location>
</feature>
<dbReference type="InterPro" id="IPR000620">
    <property type="entry name" value="EamA_dom"/>
</dbReference>
<evidence type="ECO:0000256" key="7">
    <source>
        <dbReference type="ARBA" id="ARBA00023136"/>
    </source>
</evidence>
<dbReference type="Proteomes" id="UP000886188">
    <property type="component" value="Unassembled WGS sequence"/>
</dbReference>
<keyword evidence="5 8" id="KW-0812">Transmembrane</keyword>
<evidence type="ECO:0000259" key="9">
    <source>
        <dbReference type="Pfam" id="PF00892"/>
    </source>
</evidence>
<feature type="domain" description="EamA" evidence="9">
    <location>
        <begin position="9"/>
        <end position="143"/>
    </location>
</feature>
<dbReference type="NCBIfam" id="TIGR00688">
    <property type="entry name" value="rarD"/>
    <property type="match status" value="1"/>
</dbReference>
<dbReference type="InterPro" id="IPR004626">
    <property type="entry name" value="RarD"/>
</dbReference>
<proteinExistence type="inferred from homology"/>
<evidence type="ECO:0000256" key="4">
    <source>
        <dbReference type="ARBA" id="ARBA00022475"/>
    </source>
</evidence>
<evidence type="ECO:0000256" key="2">
    <source>
        <dbReference type="ARBA" id="ARBA00007362"/>
    </source>
</evidence>
<evidence type="ECO:0000256" key="3">
    <source>
        <dbReference type="ARBA" id="ARBA00022448"/>
    </source>
</evidence>
<organism evidence="10">
    <name type="scientific">Pseudoalteromonas prydzensis</name>
    <dbReference type="NCBI Taxonomy" id="182141"/>
    <lineage>
        <taxon>Bacteria</taxon>
        <taxon>Pseudomonadati</taxon>
        <taxon>Pseudomonadota</taxon>
        <taxon>Gammaproteobacteria</taxon>
        <taxon>Alteromonadales</taxon>
        <taxon>Pseudoalteromonadaceae</taxon>
        <taxon>Pseudoalteromonas</taxon>
    </lineage>
</organism>
<comment type="subcellular location">
    <subcellularLocation>
        <location evidence="1">Cell membrane</location>
        <topology evidence="1">Multi-pass membrane protein</topology>
    </subcellularLocation>
</comment>
<sequence length="307" mass="34477">MPTNPEQRKGVILACMAFFMWGLAPIYFKLLQHISAFEILMHRVVWSVLFIVIIVAVLKQWHKVQHVFKQPKLIAMLVITATLLGFNWGLFIWAVNNDHMLDASLGYYINPLLNVLLGMLFLGEKLRKWQALAVALALCGVVIQVISFGSFPVVALSLASSFAIYGLLRKKLPIESLPGLLLEALILLPVALVYWWLMVPTASSDFSANDWYTNVLLISAGVITTLPLLCFIGAAKRLQYTTLGFFQYIGPSLMFILAVVFYGEVFSGERIVTFACIWSALAIFSCDSYRQSQKRKRENIPPVTKPV</sequence>
<dbReference type="PANTHER" id="PTHR22911">
    <property type="entry name" value="ACYL-MALONYL CONDENSING ENZYME-RELATED"/>
    <property type="match status" value="1"/>
</dbReference>
<feature type="transmembrane region" description="Helical" evidence="8">
    <location>
        <begin position="129"/>
        <end position="146"/>
    </location>
</feature>
<dbReference type="GO" id="GO:0005886">
    <property type="term" value="C:plasma membrane"/>
    <property type="evidence" value="ECO:0007669"/>
    <property type="project" value="UniProtKB-SubCell"/>
</dbReference>
<dbReference type="EMBL" id="DRGM01000049">
    <property type="protein sequence ID" value="HEA15728.1"/>
    <property type="molecule type" value="Genomic_DNA"/>
</dbReference>
<gene>
    <name evidence="10" type="primary">rarD</name>
    <name evidence="10" type="ORF">ENH88_04620</name>
</gene>
<keyword evidence="4" id="KW-1003">Cell membrane</keyword>
<name>A0A7V1GDJ5_9GAMM</name>
<dbReference type="PANTHER" id="PTHR22911:SF137">
    <property type="entry name" value="SOLUTE CARRIER FAMILY 35 MEMBER G2-RELATED"/>
    <property type="match status" value="1"/>
</dbReference>
<evidence type="ECO:0000256" key="6">
    <source>
        <dbReference type="ARBA" id="ARBA00022989"/>
    </source>
</evidence>
<evidence type="ECO:0000256" key="8">
    <source>
        <dbReference type="SAM" id="Phobius"/>
    </source>
</evidence>
<keyword evidence="6 8" id="KW-1133">Transmembrane helix</keyword>
<comment type="caution">
    <text evidence="10">The sequence shown here is derived from an EMBL/GenBank/DDBJ whole genome shotgun (WGS) entry which is preliminary data.</text>
</comment>
<feature type="transmembrane region" description="Helical" evidence="8">
    <location>
        <begin position="105"/>
        <end position="122"/>
    </location>
</feature>
<feature type="transmembrane region" description="Helical" evidence="8">
    <location>
        <begin position="40"/>
        <end position="61"/>
    </location>
</feature>
<evidence type="ECO:0000256" key="1">
    <source>
        <dbReference type="ARBA" id="ARBA00004651"/>
    </source>
</evidence>
<reference evidence="10" key="1">
    <citation type="journal article" date="2020" name="mSystems">
        <title>Genome- and Community-Level Interaction Insights into Carbon Utilization and Element Cycling Functions of Hydrothermarchaeota in Hydrothermal Sediment.</title>
        <authorList>
            <person name="Zhou Z."/>
            <person name="Liu Y."/>
            <person name="Xu W."/>
            <person name="Pan J."/>
            <person name="Luo Z.H."/>
            <person name="Li M."/>
        </authorList>
    </citation>
    <scope>NUCLEOTIDE SEQUENCE [LARGE SCALE GENOMIC DNA]</scope>
    <source>
        <strain evidence="10">HyVt-346</strain>
    </source>
</reference>
<comment type="similarity">
    <text evidence="2">Belongs to the EamA transporter family.</text>
</comment>
<feature type="transmembrane region" description="Helical" evidence="8">
    <location>
        <begin position="12"/>
        <end position="28"/>
    </location>
</feature>
<keyword evidence="7 8" id="KW-0472">Membrane</keyword>
<feature type="transmembrane region" description="Helical" evidence="8">
    <location>
        <begin position="245"/>
        <end position="265"/>
    </location>
</feature>
<evidence type="ECO:0000313" key="10">
    <source>
        <dbReference type="EMBL" id="HEA15728.1"/>
    </source>
</evidence>
<evidence type="ECO:0000256" key="5">
    <source>
        <dbReference type="ARBA" id="ARBA00022692"/>
    </source>
</evidence>
<keyword evidence="3" id="KW-0813">Transport</keyword>
<feature type="transmembrane region" description="Helical" evidence="8">
    <location>
        <begin position="73"/>
        <end position="93"/>
    </location>
</feature>
<dbReference type="SUPFAM" id="SSF103481">
    <property type="entry name" value="Multidrug resistance efflux transporter EmrE"/>
    <property type="match status" value="2"/>
</dbReference>
<dbReference type="Pfam" id="PF00892">
    <property type="entry name" value="EamA"/>
    <property type="match status" value="1"/>
</dbReference>
<protein>
    <submittedName>
        <fullName evidence="10">EamA family transporter RarD</fullName>
    </submittedName>
</protein>
<dbReference type="InterPro" id="IPR037185">
    <property type="entry name" value="EmrE-like"/>
</dbReference>
<dbReference type="AlphaFoldDB" id="A0A7V1GDJ5"/>